<reference evidence="1" key="1">
    <citation type="submission" date="2023-10" db="EMBL/GenBank/DDBJ databases">
        <title>Genome assembly of Pristionchus species.</title>
        <authorList>
            <person name="Yoshida K."/>
            <person name="Sommer R.J."/>
        </authorList>
    </citation>
    <scope>NUCLEOTIDE SEQUENCE</scope>
    <source>
        <strain evidence="1">RS5133</strain>
    </source>
</reference>
<evidence type="ECO:0000313" key="2">
    <source>
        <dbReference type="Proteomes" id="UP001432322"/>
    </source>
</evidence>
<name>A0AAV5WUI8_9BILA</name>
<comment type="caution">
    <text evidence="1">The sequence shown here is derived from an EMBL/GenBank/DDBJ whole genome shotgun (WGS) entry which is preliminary data.</text>
</comment>
<sequence length="146" mass="16431">SSDNSESLSIPTEIYSDFLKIGSTSIAVSRESSLKRIRELETGVNALEYETMSQMLNFDVTTHILCHVLCYDATGERVEKTLFFQKLICPSILRPGSQYVALWGGIPDEYSTVIVKGERVVRGKDMYFNHCGCMMASVLKVEAYRN</sequence>
<gene>
    <name evidence="1" type="ORF">PFISCL1PPCAC_25595</name>
</gene>
<dbReference type="EMBL" id="BTSY01000006">
    <property type="protein sequence ID" value="GMT34298.1"/>
    <property type="molecule type" value="Genomic_DNA"/>
</dbReference>
<keyword evidence="2" id="KW-1185">Reference proteome</keyword>
<evidence type="ECO:0000313" key="1">
    <source>
        <dbReference type="EMBL" id="GMT34298.1"/>
    </source>
</evidence>
<accession>A0AAV5WUI8</accession>
<proteinExistence type="predicted"/>
<protein>
    <submittedName>
        <fullName evidence="1">Uncharacterized protein</fullName>
    </submittedName>
</protein>
<feature type="non-terminal residue" evidence="1">
    <location>
        <position position="1"/>
    </location>
</feature>
<dbReference type="AlphaFoldDB" id="A0AAV5WUI8"/>
<organism evidence="1 2">
    <name type="scientific">Pristionchus fissidentatus</name>
    <dbReference type="NCBI Taxonomy" id="1538716"/>
    <lineage>
        <taxon>Eukaryota</taxon>
        <taxon>Metazoa</taxon>
        <taxon>Ecdysozoa</taxon>
        <taxon>Nematoda</taxon>
        <taxon>Chromadorea</taxon>
        <taxon>Rhabditida</taxon>
        <taxon>Rhabditina</taxon>
        <taxon>Diplogasteromorpha</taxon>
        <taxon>Diplogasteroidea</taxon>
        <taxon>Neodiplogasteridae</taxon>
        <taxon>Pristionchus</taxon>
    </lineage>
</organism>
<dbReference type="Proteomes" id="UP001432322">
    <property type="component" value="Unassembled WGS sequence"/>
</dbReference>